<evidence type="ECO:0000313" key="3">
    <source>
        <dbReference type="Proteomes" id="UP001165122"/>
    </source>
</evidence>
<dbReference type="OrthoDB" id="190738at2759"/>
<feature type="transmembrane region" description="Helical" evidence="1">
    <location>
        <begin position="119"/>
        <end position="145"/>
    </location>
</feature>
<keyword evidence="1" id="KW-0472">Membrane</keyword>
<dbReference type="EMBL" id="BRXW01000248">
    <property type="protein sequence ID" value="GMI16311.1"/>
    <property type="molecule type" value="Genomic_DNA"/>
</dbReference>
<sequence>MPREKSDNGSNEASEEPYIKVSLFGKPSKASNILLHSGLTPSELSSCISQLFSSDLTKHGIESVHGLYDSTGLFKPLSYFITNLENNEDDAENVTLSILPSSSAPKPPKKSTSILSDPYVLVGASLTFILAFAVGLIEALLSWIVAVPVRLFDVIIETPVKQLYRNGPSIFGWEGLSYPEICARITYHGDQVFWSKNLQECKKIFYAKEASVLLVAKPLMYLGLAGVVVSVAHSFVKASARSKPDPDMVATFKAFKTLSKQLGKK</sequence>
<keyword evidence="3" id="KW-1185">Reference proteome</keyword>
<dbReference type="AlphaFoldDB" id="A0A9W7KZ02"/>
<keyword evidence="1" id="KW-0812">Transmembrane</keyword>
<feature type="transmembrane region" description="Helical" evidence="1">
    <location>
        <begin position="219"/>
        <end position="236"/>
    </location>
</feature>
<name>A0A9W7KZ02_9STRA</name>
<evidence type="ECO:0000313" key="2">
    <source>
        <dbReference type="EMBL" id="GMI16311.1"/>
    </source>
</evidence>
<reference evidence="3" key="1">
    <citation type="journal article" date="2023" name="Commun. Biol.">
        <title>Genome analysis of Parmales, the sister group of diatoms, reveals the evolutionary specialization of diatoms from phago-mixotrophs to photoautotrophs.</title>
        <authorList>
            <person name="Ban H."/>
            <person name="Sato S."/>
            <person name="Yoshikawa S."/>
            <person name="Yamada K."/>
            <person name="Nakamura Y."/>
            <person name="Ichinomiya M."/>
            <person name="Sato N."/>
            <person name="Blanc-Mathieu R."/>
            <person name="Endo H."/>
            <person name="Kuwata A."/>
            <person name="Ogata H."/>
        </authorList>
    </citation>
    <scope>NUCLEOTIDE SEQUENCE [LARGE SCALE GENOMIC DNA]</scope>
    <source>
        <strain evidence="3">NIES 3700</strain>
    </source>
</reference>
<dbReference type="Proteomes" id="UP001165122">
    <property type="component" value="Unassembled WGS sequence"/>
</dbReference>
<evidence type="ECO:0000256" key="1">
    <source>
        <dbReference type="SAM" id="Phobius"/>
    </source>
</evidence>
<protein>
    <submittedName>
        <fullName evidence="2">Uncharacterized protein</fullName>
    </submittedName>
</protein>
<gene>
    <name evidence="2" type="ORF">TrLO_g11969</name>
</gene>
<organism evidence="2 3">
    <name type="scientific">Triparma laevis f. longispina</name>
    <dbReference type="NCBI Taxonomy" id="1714387"/>
    <lineage>
        <taxon>Eukaryota</taxon>
        <taxon>Sar</taxon>
        <taxon>Stramenopiles</taxon>
        <taxon>Ochrophyta</taxon>
        <taxon>Bolidophyceae</taxon>
        <taxon>Parmales</taxon>
        <taxon>Triparmaceae</taxon>
        <taxon>Triparma</taxon>
    </lineage>
</organism>
<comment type="caution">
    <text evidence="2">The sequence shown here is derived from an EMBL/GenBank/DDBJ whole genome shotgun (WGS) entry which is preliminary data.</text>
</comment>
<keyword evidence="1" id="KW-1133">Transmembrane helix</keyword>
<proteinExistence type="predicted"/>
<accession>A0A9W7KZ02</accession>